<dbReference type="InterPro" id="IPR037061">
    <property type="entry name" value="Lytic_TGlycoase_superhlx_L_sf"/>
</dbReference>
<comment type="caution">
    <text evidence="5">The sequence shown here is derived from an EMBL/GenBank/DDBJ whole genome shotgun (WGS) entry which is preliminary data.</text>
</comment>
<dbReference type="SUPFAM" id="SSF53955">
    <property type="entry name" value="Lysozyme-like"/>
    <property type="match status" value="1"/>
</dbReference>
<evidence type="ECO:0000259" key="3">
    <source>
        <dbReference type="Pfam" id="PF01464"/>
    </source>
</evidence>
<evidence type="ECO:0000313" key="5">
    <source>
        <dbReference type="EMBL" id="MFC0679487.1"/>
    </source>
</evidence>
<dbReference type="EMBL" id="JBHLTG010000004">
    <property type="protein sequence ID" value="MFC0679487.1"/>
    <property type="molecule type" value="Genomic_DNA"/>
</dbReference>
<protein>
    <submittedName>
        <fullName evidence="5">Transglycosylase SLT domain-containing protein</fullName>
    </submittedName>
</protein>
<keyword evidence="2" id="KW-0732">Signal</keyword>
<sequence>MLPRIRAAIEAAERGQLDAAMTDGLAGHALYPWIEYADLRRNIDRVDPARARAFLDRYGGQAVGEAFRELWLAAMSRRRDWPAFLAAWKPSKTNSLERNTALRCAELTAREAAGRADAQWVRDAQAIWRSTGKPLPDACDAPVAGLEARGGLSAALRWERIDAAAEAGQAGVMRAAARGLPAAEAALANDYAAFIDSVHERALSWPKTERSRRIASLGLAQLAKASPSQAEALLPRYAAALGFTDVDRGRVLYPIALWTVASYEPQSARRLAAVPAVAYDERLHEWRAREAMSRSDWPAALAAIRQMPPKQRNDSRWQHFEARLTEIAGDKATATRLYREAAKKPEFHGFLAADRIGAPYALCPWIPVVEPAERAAVARDPALTRAMALRTLSRPGWAEREWDEALSRFSDAQRRIAVDVAQDHGWFDRAVFSLGKTDPQELRLYHLRFPLHHDAVIRRESAKNRIDPAWVAAEIRAESIFNPTARSGANAMGLMQVLPSTGAAVARRIGLPWRGAESLYEPETNIILGTAYLRQLLDQYGGQPYFAVAGYNAGPAPLNRWKSQRPGMDADFWIETVSYKETREYLARIFAFSTIYDWRLNGDALNLADRMRGRTDGPRKKFVCPLPELPVIPPPASNGPAPKPQR</sequence>
<dbReference type="CDD" id="cd13401">
    <property type="entry name" value="Slt70-like"/>
    <property type="match status" value="1"/>
</dbReference>
<dbReference type="Gene3D" id="1.10.530.10">
    <property type="match status" value="1"/>
</dbReference>
<accession>A0ABV6RR81</accession>
<name>A0ABV6RR81_9GAMM</name>
<evidence type="ECO:0000313" key="6">
    <source>
        <dbReference type="Proteomes" id="UP001589896"/>
    </source>
</evidence>
<dbReference type="SUPFAM" id="SSF48435">
    <property type="entry name" value="Bacterial muramidases"/>
    <property type="match status" value="1"/>
</dbReference>
<dbReference type="InterPro" id="IPR008258">
    <property type="entry name" value="Transglycosylase_SLT_dom_1"/>
</dbReference>
<dbReference type="InterPro" id="IPR012289">
    <property type="entry name" value="Lytic_TGlycosylase_superhlx_L"/>
</dbReference>
<dbReference type="Pfam" id="PF14718">
    <property type="entry name" value="SLT_L"/>
    <property type="match status" value="1"/>
</dbReference>
<feature type="domain" description="Lytic transglycosylase superhelical linker" evidence="4">
    <location>
        <begin position="377"/>
        <end position="437"/>
    </location>
</feature>
<gene>
    <name evidence="5" type="ORF">ACFFGH_16745</name>
</gene>
<proteinExistence type="inferred from homology"/>
<dbReference type="Gene3D" id="1.10.1240.20">
    <property type="entry name" value="Lytic transglycosylase, superhelical linker domain"/>
    <property type="match status" value="1"/>
</dbReference>
<reference evidence="5 6" key="1">
    <citation type="submission" date="2024-09" db="EMBL/GenBank/DDBJ databases">
        <authorList>
            <person name="Sun Q."/>
            <person name="Mori K."/>
        </authorList>
    </citation>
    <scope>NUCLEOTIDE SEQUENCE [LARGE SCALE GENOMIC DNA]</scope>
    <source>
        <strain evidence="5 6">KCTC 23076</strain>
    </source>
</reference>
<dbReference type="Gene3D" id="1.25.20.10">
    <property type="entry name" value="Bacterial muramidases"/>
    <property type="match status" value="1"/>
</dbReference>
<dbReference type="InterPro" id="IPR008939">
    <property type="entry name" value="Lytic_TGlycosylase_superhlx_U"/>
</dbReference>
<comment type="similarity">
    <text evidence="1">Belongs to the transglycosylase Slt family.</text>
</comment>
<dbReference type="InterPro" id="IPR023346">
    <property type="entry name" value="Lysozyme-like_dom_sf"/>
</dbReference>
<dbReference type="PANTHER" id="PTHR37423:SF5">
    <property type="entry name" value="SOLUBLE LYTIC MUREIN TRANSGLYCOSYLASE"/>
    <property type="match status" value="1"/>
</dbReference>
<evidence type="ECO:0000259" key="4">
    <source>
        <dbReference type="Pfam" id="PF14718"/>
    </source>
</evidence>
<feature type="domain" description="Transglycosylase SLT" evidence="3">
    <location>
        <begin position="457"/>
        <end position="567"/>
    </location>
</feature>
<dbReference type="Proteomes" id="UP001589896">
    <property type="component" value="Unassembled WGS sequence"/>
</dbReference>
<dbReference type="Pfam" id="PF01464">
    <property type="entry name" value="SLT"/>
    <property type="match status" value="1"/>
</dbReference>
<evidence type="ECO:0000256" key="1">
    <source>
        <dbReference type="ARBA" id="ARBA00007734"/>
    </source>
</evidence>
<keyword evidence="6" id="KW-1185">Reference proteome</keyword>
<evidence type="ECO:0000256" key="2">
    <source>
        <dbReference type="ARBA" id="ARBA00022729"/>
    </source>
</evidence>
<dbReference type="RefSeq" id="WP_386671252.1">
    <property type="nucleotide sequence ID" value="NZ_JBHLTG010000004.1"/>
</dbReference>
<organism evidence="5 6">
    <name type="scientific">Lysobacter korlensis</name>
    <dbReference type="NCBI Taxonomy" id="553636"/>
    <lineage>
        <taxon>Bacteria</taxon>
        <taxon>Pseudomonadati</taxon>
        <taxon>Pseudomonadota</taxon>
        <taxon>Gammaproteobacteria</taxon>
        <taxon>Lysobacterales</taxon>
        <taxon>Lysobacteraceae</taxon>
        <taxon>Lysobacter</taxon>
    </lineage>
</organism>
<dbReference type="PANTHER" id="PTHR37423">
    <property type="entry name" value="SOLUBLE LYTIC MUREIN TRANSGLYCOSYLASE-RELATED"/>
    <property type="match status" value="1"/>
</dbReference>